<dbReference type="RefSeq" id="WP_039280522.1">
    <property type="nucleotide sequence ID" value="NZ_JTDI01000002.1"/>
</dbReference>
<accession>A0A0B1ZMB2</accession>
<evidence type="ECO:0000313" key="1">
    <source>
        <dbReference type="EMBL" id="KHK92255.1"/>
    </source>
</evidence>
<dbReference type="InterPro" id="IPR009394">
    <property type="entry name" value="MmcB-like"/>
</dbReference>
<keyword evidence="2" id="KW-1185">Reference proteome</keyword>
<dbReference type="EMBL" id="JTDI01000002">
    <property type="protein sequence ID" value="KHK92255.1"/>
    <property type="molecule type" value="Genomic_DNA"/>
</dbReference>
<evidence type="ECO:0000313" key="2">
    <source>
        <dbReference type="Proteomes" id="UP000031057"/>
    </source>
</evidence>
<comment type="caution">
    <text evidence="1">The sequence shown here is derived from an EMBL/GenBank/DDBJ whole genome shotgun (WGS) entry which is preliminary data.</text>
</comment>
<dbReference type="AlphaFoldDB" id="A0A0B1ZMB2"/>
<sequence length="169" mass="18650">MAEADSPLIAPSSATAANPIAQDVVRGISRLFARNDIWCLPEMPLRCGRRADLMGIDAKGRVIIVEIKVSRADLLGDGKWTDYLDYCDRFYWGLSPALDRAPLETAAFLPDQCGVIVADGYDAEILRPAPLRQLAAARRKVETERLARTSLRRLVTQADPQTLQWGAEA</sequence>
<dbReference type="Pfam" id="PF06319">
    <property type="entry name" value="MmcB-like"/>
    <property type="match status" value="1"/>
</dbReference>
<protein>
    <recommendedName>
        <fullName evidence="3">Transcription elongation factor</fullName>
    </recommendedName>
</protein>
<dbReference type="PIRSF" id="PIRSF031796">
    <property type="entry name" value="UPC031796"/>
    <property type="match status" value="1"/>
</dbReference>
<evidence type="ECO:0008006" key="3">
    <source>
        <dbReference type="Google" id="ProtNLM"/>
    </source>
</evidence>
<proteinExistence type="predicted"/>
<organism evidence="1 2">
    <name type="scientific">Novosphingobium malaysiense</name>
    <dbReference type="NCBI Taxonomy" id="1348853"/>
    <lineage>
        <taxon>Bacteria</taxon>
        <taxon>Pseudomonadati</taxon>
        <taxon>Pseudomonadota</taxon>
        <taxon>Alphaproteobacteria</taxon>
        <taxon>Sphingomonadales</taxon>
        <taxon>Sphingomonadaceae</taxon>
        <taxon>Novosphingobium</taxon>
    </lineage>
</organism>
<name>A0A0B1ZMB2_9SPHN</name>
<dbReference type="Proteomes" id="UP000031057">
    <property type="component" value="Unassembled WGS sequence"/>
</dbReference>
<dbReference type="OrthoDB" id="5194526at2"/>
<gene>
    <name evidence="1" type="ORF">LK12_05230</name>
</gene>
<reference evidence="1 2" key="1">
    <citation type="submission" date="2014-10" db="EMBL/GenBank/DDBJ databases">
        <title>Genome sequence of Novosphingobium malaysiense MUSC 273(T).</title>
        <authorList>
            <person name="Lee L.-H."/>
        </authorList>
    </citation>
    <scope>NUCLEOTIDE SEQUENCE [LARGE SCALE GENOMIC DNA]</scope>
    <source>
        <strain evidence="1 2">MUSC 273</strain>
    </source>
</reference>
<dbReference type="STRING" id="1348853.LK12_05230"/>